<organism evidence="1 2">
    <name type="scientific">Neorhodopirellula lusitana</name>
    <dbReference type="NCBI Taxonomy" id="445327"/>
    <lineage>
        <taxon>Bacteria</taxon>
        <taxon>Pseudomonadati</taxon>
        <taxon>Planctomycetota</taxon>
        <taxon>Planctomycetia</taxon>
        <taxon>Pirellulales</taxon>
        <taxon>Pirellulaceae</taxon>
        <taxon>Neorhodopirellula</taxon>
    </lineage>
</organism>
<sequence>MFQRAKNGLLVATFFFDATAFFTKRCCGICGSAYSYAHVLTIVFACMVDVEHRSKWNQSQTSVDEPWPVAFKTNRTSVA</sequence>
<dbReference type="EMBL" id="FXUG01000002">
    <property type="protein sequence ID" value="SMP47402.1"/>
    <property type="molecule type" value="Genomic_DNA"/>
</dbReference>
<reference evidence="1 2" key="1">
    <citation type="submission" date="2017-05" db="EMBL/GenBank/DDBJ databases">
        <authorList>
            <person name="Varghese N."/>
            <person name="Submissions S."/>
        </authorList>
    </citation>
    <scope>NUCLEOTIDE SEQUENCE [LARGE SCALE GENOMIC DNA]</scope>
    <source>
        <strain evidence="1 2">DSM 25457</strain>
    </source>
</reference>
<keyword evidence="2" id="KW-1185">Reference proteome</keyword>
<evidence type="ECO:0000313" key="2">
    <source>
        <dbReference type="Proteomes" id="UP001158067"/>
    </source>
</evidence>
<name>A0ABY1PUS9_9BACT</name>
<gene>
    <name evidence="1" type="ORF">SAMN06265222_102292</name>
</gene>
<comment type="caution">
    <text evidence="1">The sequence shown here is derived from an EMBL/GenBank/DDBJ whole genome shotgun (WGS) entry which is preliminary data.</text>
</comment>
<evidence type="ECO:0008006" key="3">
    <source>
        <dbReference type="Google" id="ProtNLM"/>
    </source>
</evidence>
<dbReference type="Proteomes" id="UP001158067">
    <property type="component" value="Unassembled WGS sequence"/>
</dbReference>
<evidence type="ECO:0000313" key="1">
    <source>
        <dbReference type="EMBL" id="SMP47402.1"/>
    </source>
</evidence>
<protein>
    <recommendedName>
        <fullName evidence="3">Secreted protein</fullName>
    </recommendedName>
</protein>
<proteinExistence type="predicted"/>
<accession>A0ABY1PUS9</accession>